<dbReference type="SUPFAM" id="SSF53067">
    <property type="entry name" value="Actin-like ATPase domain"/>
    <property type="match status" value="2"/>
</dbReference>
<dbReference type="InterPro" id="IPR043129">
    <property type="entry name" value="ATPase_NBD"/>
</dbReference>
<dbReference type="InterPro" id="IPR022496">
    <property type="entry name" value="T6A_TsaB"/>
</dbReference>
<feature type="domain" description="Gcp-like" evidence="1">
    <location>
        <begin position="33"/>
        <end position="138"/>
    </location>
</feature>
<reference evidence="2" key="1">
    <citation type="submission" date="2023-06" db="EMBL/GenBank/DDBJ databases">
        <title>lsaBGC provides a comprehensive framework for evolutionary analysis of biosynthetic gene clusters within focal taxa.</title>
        <authorList>
            <person name="Salamzade R."/>
            <person name="Sandstrom S."/>
            <person name="Kalan L.R."/>
        </authorList>
    </citation>
    <scope>NUCLEOTIDE SEQUENCE</scope>
    <source>
        <strain evidence="2">P3-SID899</strain>
    </source>
</reference>
<evidence type="ECO:0000259" key="1">
    <source>
        <dbReference type="Pfam" id="PF00814"/>
    </source>
</evidence>
<dbReference type="PANTHER" id="PTHR11735">
    <property type="entry name" value="TRNA N6-ADENOSINE THREONYLCARBAMOYLTRANSFERASE"/>
    <property type="match status" value="1"/>
</dbReference>
<dbReference type="CDD" id="cd24032">
    <property type="entry name" value="ASKHA_NBD_TsaB"/>
    <property type="match status" value="1"/>
</dbReference>
<organism evidence="2 3">
    <name type="scientific">Micrococcus luteus</name>
    <name type="common">Micrococcus lysodeikticus</name>
    <dbReference type="NCBI Taxonomy" id="1270"/>
    <lineage>
        <taxon>Bacteria</taxon>
        <taxon>Bacillati</taxon>
        <taxon>Actinomycetota</taxon>
        <taxon>Actinomycetes</taxon>
        <taxon>Micrococcales</taxon>
        <taxon>Micrococcaceae</taxon>
        <taxon>Micrococcus</taxon>
    </lineage>
</organism>
<name>A0AAP3EUD1_MICLU</name>
<dbReference type="AlphaFoldDB" id="A0AAP3EUD1"/>
<keyword evidence="2" id="KW-0012">Acyltransferase</keyword>
<protein>
    <submittedName>
        <fullName evidence="2">tRNA (Adenosine(37)-N6)-threonylcarbamoyltransferase complex dimerization subunit type 1 TsaB</fullName>
        <ecNumber evidence="2">2.3.1.234</ecNumber>
    </submittedName>
</protein>
<proteinExistence type="predicted"/>
<dbReference type="EC" id="2.3.1.234" evidence="2"/>
<gene>
    <name evidence="2" type="primary">tsaB</name>
    <name evidence="2" type="ORF">M3A82_006350</name>
</gene>
<dbReference type="PANTHER" id="PTHR11735:SF11">
    <property type="entry name" value="TRNA THREONYLCARBAMOYLADENOSINE BIOSYNTHESIS PROTEIN TSAB"/>
    <property type="match status" value="1"/>
</dbReference>
<dbReference type="Pfam" id="PF00814">
    <property type="entry name" value="TsaD"/>
    <property type="match status" value="1"/>
</dbReference>
<dbReference type="Proteomes" id="UP001205867">
    <property type="component" value="Unassembled WGS sequence"/>
</dbReference>
<dbReference type="GO" id="GO:0061711">
    <property type="term" value="F:tRNA N(6)-L-threonylcarbamoyladenine synthase activity"/>
    <property type="evidence" value="ECO:0007669"/>
    <property type="project" value="UniProtKB-EC"/>
</dbReference>
<sequence>MALLLAIDSSAAASVAVLRDGEELARWATDDTHAHAEVLAPAVQTVLDEAGVTGTALDALAVGVGPGPFTGLRAGLATVAALGLAWDVPVHGVRSLDALAHTAGVDAFRHGIEEFVVATDARRREVYWAHYAQVGGQPTLLHGPFVSPADEVTPLPVYGAGAGLYPEALRAVPDWETATPSAVGVGQVAELALRRGRGLVPAEPLYLRESDAKVPGPRKRAGA</sequence>
<dbReference type="NCBIfam" id="TIGR03725">
    <property type="entry name" value="T6A_YeaZ"/>
    <property type="match status" value="1"/>
</dbReference>
<evidence type="ECO:0000313" key="2">
    <source>
        <dbReference type="EMBL" id="MCV7628960.1"/>
    </source>
</evidence>
<comment type="caution">
    <text evidence="2">The sequence shown here is derived from an EMBL/GenBank/DDBJ whole genome shotgun (WGS) entry which is preliminary data.</text>
</comment>
<dbReference type="EMBL" id="JALXKZ020000011">
    <property type="protein sequence ID" value="MCV7628960.1"/>
    <property type="molecule type" value="Genomic_DNA"/>
</dbReference>
<dbReference type="GO" id="GO:0005829">
    <property type="term" value="C:cytosol"/>
    <property type="evidence" value="ECO:0007669"/>
    <property type="project" value="TreeGrafter"/>
</dbReference>
<accession>A0AAP3EUD1</accession>
<dbReference type="GO" id="GO:0002949">
    <property type="term" value="P:tRNA threonylcarbamoyladenosine modification"/>
    <property type="evidence" value="ECO:0007669"/>
    <property type="project" value="InterPro"/>
</dbReference>
<dbReference type="InterPro" id="IPR000905">
    <property type="entry name" value="Gcp-like_dom"/>
</dbReference>
<keyword evidence="2" id="KW-0808">Transferase</keyword>
<dbReference type="Gene3D" id="3.30.420.40">
    <property type="match status" value="2"/>
</dbReference>
<evidence type="ECO:0000313" key="3">
    <source>
        <dbReference type="Proteomes" id="UP001205867"/>
    </source>
</evidence>